<evidence type="ECO:0000313" key="2">
    <source>
        <dbReference type="Proteomes" id="UP000824123"/>
    </source>
</evidence>
<name>A0A9D1LS39_9FIRM</name>
<evidence type="ECO:0000313" key="1">
    <source>
        <dbReference type="EMBL" id="HIU47058.1"/>
    </source>
</evidence>
<proteinExistence type="predicted"/>
<dbReference type="Proteomes" id="UP000824123">
    <property type="component" value="Unassembled WGS sequence"/>
</dbReference>
<sequence length="355" mass="38597">MDKYFFPGGNTPHGFVNCFDDILPQYAARRVYYVKGGSGVGKSTLMQRVGERYQRQGWDVEYFNCSSDPASLDGVALPALGVALMDATPPHLMEPRLPGLRDFTLDLAEYLDEARLTDHKAELEAVMSRRAGCFEQAYAWLRAALPLYENAGRLYAGTLRPAAALAADIERALDVPGVDDGAALAPRRLFAGAISPDGFVSTLETLRAGNCIRIELPWGCDASEALELVARRHPGRTRPAVLLLNPMRPERTIHLLLPECDALITADGGLQDPIKCDAVLSGVSGAIPDEAARAAAAFDQREFTRLIEAAVSELRRARTLHADVERVYSAAMNFDAVGARLDAVYGELDALLPQN</sequence>
<reference evidence="1" key="2">
    <citation type="journal article" date="2021" name="PeerJ">
        <title>Extensive microbial diversity within the chicken gut microbiome revealed by metagenomics and culture.</title>
        <authorList>
            <person name="Gilroy R."/>
            <person name="Ravi A."/>
            <person name="Getino M."/>
            <person name="Pursley I."/>
            <person name="Horton D.L."/>
            <person name="Alikhan N.F."/>
            <person name="Baker D."/>
            <person name="Gharbi K."/>
            <person name="Hall N."/>
            <person name="Watson M."/>
            <person name="Adriaenssens E.M."/>
            <person name="Foster-Nyarko E."/>
            <person name="Jarju S."/>
            <person name="Secka A."/>
            <person name="Antonio M."/>
            <person name="Oren A."/>
            <person name="Chaudhuri R.R."/>
            <person name="La Ragione R."/>
            <person name="Hildebrand F."/>
            <person name="Pallen M.J."/>
        </authorList>
    </citation>
    <scope>NUCLEOTIDE SEQUENCE</scope>
    <source>
        <strain evidence="1">ChiSxjej2B14-8506</strain>
    </source>
</reference>
<dbReference type="AlphaFoldDB" id="A0A9D1LS39"/>
<dbReference type="EMBL" id="DVNK01000044">
    <property type="protein sequence ID" value="HIU47058.1"/>
    <property type="molecule type" value="Genomic_DNA"/>
</dbReference>
<gene>
    <name evidence="1" type="ORF">IAC59_07335</name>
</gene>
<accession>A0A9D1LS39</accession>
<comment type="caution">
    <text evidence="1">The sequence shown here is derived from an EMBL/GenBank/DDBJ whole genome shotgun (WGS) entry which is preliminary data.</text>
</comment>
<protein>
    <recommendedName>
        <fullName evidence="3">ATPase</fullName>
    </recommendedName>
</protein>
<dbReference type="InterPro" id="IPR027417">
    <property type="entry name" value="P-loop_NTPase"/>
</dbReference>
<organism evidence="1 2">
    <name type="scientific">Candidatus Fimadaptatus faecigallinarum</name>
    <dbReference type="NCBI Taxonomy" id="2840814"/>
    <lineage>
        <taxon>Bacteria</taxon>
        <taxon>Bacillati</taxon>
        <taxon>Bacillota</taxon>
        <taxon>Clostridia</taxon>
        <taxon>Eubacteriales</taxon>
        <taxon>Candidatus Fimadaptatus</taxon>
    </lineage>
</organism>
<dbReference type="SUPFAM" id="SSF52540">
    <property type="entry name" value="P-loop containing nucleoside triphosphate hydrolases"/>
    <property type="match status" value="1"/>
</dbReference>
<evidence type="ECO:0008006" key="3">
    <source>
        <dbReference type="Google" id="ProtNLM"/>
    </source>
</evidence>
<reference evidence="1" key="1">
    <citation type="submission" date="2020-10" db="EMBL/GenBank/DDBJ databases">
        <authorList>
            <person name="Gilroy R."/>
        </authorList>
    </citation>
    <scope>NUCLEOTIDE SEQUENCE</scope>
    <source>
        <strain evidence="1">ChiSxjej2B14-8506</strain>
    </source>
</reference>